<organism evidence="1">
    <name type="scientific">marine metagenome</name>
    <dbReference type="NCBI Taxonomy" id="408172"/>
    <lineage>
        <taxon>unclassified sequences</taxon>
        <taxon>metagenomes</taxon>
        <taxon>ecological metagenomes</taxon>
    </lineage>
</organism>
<accession>A0A381V8W0</accession>
<name>A0A381V8W0_9ZZZZ</name>
<dbReference type="AlphaFoldDB" id="A0A381V8W0"/>
<sequence length="104" mass="12022">MEPQGEFEKKHAERLGAVDFKKYFKTWAEVNEFVLNRKLERFRVKSYDDDKPVRSNAFLWESAKWDSNVTTLCMGGVIIVTIMACLVCAGDPDIVDAVIYYLSY</sequence>
<reference evidence="1" key="1">
    <citation type="submission" date="2018-05" db="EMBL/GenBank/DDBJ databases">
        <authorList>
            <person name="Lanie J.A."/>
            <person name="Ng W.-L."/>
            <person name="Kazmierczak K.M."/>
            <person name="Andrzejewski T.M."/>
            <person name="Davidsen T.M."/>
            <person name="Wayne K.J."/>
            <person name="Tettelin H."/>
            <person name="Glass J.I."/>
            <person name="Rusch D."/>
            <person name="Podicherti R."/>
            <person name="Tsui H.-C.T."/>
            <person name="Winkler M.E."/>
        </authorList>
    </citation>
    <scope>NUCLEOTIDE SEQUENCE</scope>
</reference>
<protein>
    <submittedName>
        <fullName evidence="1">Uncharacterized protein</fullName>
    </submittedName>
</protein>
<dbReference type="EMBL" id="UINC01008153">
    <property type="protein sequence ID" value="SVA36750.1"/>
    <property type="molecule type" value="Genomic_DNA"/>
</dbReference>
<evidence type="ECO:0000313" key="1">
    <source>
        <dbReference type="EMBL" id="SVA36750.1"/>
    </source>
</evidence>
<proteinExistence type="predicted"/>
<gene>
    <name evidence="1" type="ORF">METZ01_LOCUS89604</name>
</gene>